<evidence type="ECO:0000313" key="4">
    <source>
        <dbReference type="EMBL" id="QQP84812.1"/>
    </source>
</evidence>
<dbReference type="PANTHER" id="PTHR38340:SF1">
    <property type="entry name" value="S-LAYER PROTEIN"/>
    <property type="match status" value="1"/>
</dbReference>
<keyword evidence="2" id="KW-0964">Secreted</keyword>
<proteinExistence type="predicted"/>
<dbReference type="InterPro" id="IPR001343">
    <property type="entry name" value="Hemolysn_Ca-bd"/>
</dbReference>
<dbReference type="EMBL" id="CP067393">
    <property type="protein sequence ID" value="QQP84812.1"/>
    <property type="molecule type" value="Genomic_DNA"/>
</dbReference>
<dbReference type="GO" id="GO:0005576">
    <property type="term" value="C:extracellular region"/>
    <property type="evidence" value="ECO:0007669"/>
    <property type="project" value="UniProtKB-SubCell"/>
</dbReference>
<protein>
    <submittedName>
        <fullName evidence="4">Uncharacterized protein</fullName>
    </submittedName>
</protein>
<dbReference type="KEGG" id="eaz:JHT90_10410"/>
<dbReference type="InterPro" id="IPR011049">
    <property type="entry name" value="Serralysin-like_metalloprot_C"/>
</dbReference>
<sequence length="1383" mass="148337">MKILSRYSNWYYQEIMLVVLFLFCIVPSKYLLAQEAECAEVKIVIEQKLSFERQAFDARMVISNGLSSDILENVKIELFFMDKDNQLVSVTEDPNATEATFFYRVNSLSGISDINGNGQVAAKSNAEVHWLIIPTYGAAEFEDTLYFIGAQVSYTLNDQVTTVDVTPDYVVVKPQPMLSLDYFFPSDVYADDPFTPEVEPSIPFTLGVRVKNSGAGSSYKTTIESAQPKIVENEQNLLIDFLILGGYVGNQPAGKSLLLDFGDIEPLTSKVGRWSMITTLSGKFTEFSATFTHADTLGGAVTSLLKEVNTHTLVHDVRVDLAGRDSINDFLALDGDVLRVYESEGIDSEVNDQSASASLEAEGEDIKLVFPATQGLVYIKMADPYLGSRELVNVKRSDGKILPQENVWLSKTRNDDLSWSHSINLFDTNSTGIYNLFEKPMNQIIGTSGNDTLYGTDENDYIDGKEGNDTIYGRAGNDILIGGPGDDKLYGEAGDDRLEAGEGDDYLYGGAGDDILVAGPGSSFLQGGAGNDTYIIHRGDGLVTINDSGSSSDEDKVIFEDLASTDIGLVELIDNNTLVINFTSGDKVTFQNRTSLYNQIASYQFADGVVFTTADILTNNPIILPQAGTYTFSEKADHVIGSEGNDTIRVYGGDDYVEARSGNNTIYGGDGNDILIGGTGNDTLHGENGNDRLEAGEGDDYLYGGAGDDILVAGPGSSFLQGGAGNDTYIIHRGDGLVTINDSGSSSDEDKVIFEDLASTDIGLVELIDNNTLVINFTSGDKVTFQNRTSLYNQIASYQFADGVVFTTADILTNNPIILPQAGTYTFSEKADHVIGSEGNDTIRVYGGDDYVEARSGNNTIYGGDGNDILIGGTGNDTLHGENGNDRLEAGEGDDYLYGGAGDDILVAGPGSSFLQGGNGNDTYIIHRGDGLVTINDSGSSSDEDKVIFEDLASTDIGLVELIDNNTLVINFTSGDKVTFQNRTSLYNQIASYQFADGVVFTTADILTNNPIILPQAGTYTFSEKADHVIGSEGNDTIRVYGGDDYVEARSGNNTIYGGDGNDILIGGTGNDTLHGENGNDRLEAGEGDDYLYGGAGDDILVAGPGSSFLQGGNGNDTYIIHRGDGLVTINDSGSSSDEDKVIFEDLASTDIALVELIDNDTLVINFTSGDKVIFQRRTLSTNQIASYQFADGVVFTTEDILTYKPITLTQAGSYTFTSKDDHVIGSSGNDILYGRDGNDILIGGSGDDRLYGENGDDRLEAGEGDDYLYGGAGDDILVAGPGSSFLQGGAGNDTYIIHRGDGLVTIYDSGSTSDEDKVIFEDLASTDIALVELIDNNTLVINFSSGDKVIFQRRTLSTNQIASYQFADGVVLTTADLLNKIE</sequence>
<dbReference type="GO" id="GO:0005509">
    <property type="term" value="F:calcium ion binding"/>
    <property type="evidence" value="ECO:0007669"/>
    <property type="project" value="InterPro"/>
</dbReference>
<evidence type="ECO:0000256" key="2">
    <source>
        <dbReference type="ARBA" id="ARBA00022525"/>
    </source>
</evidence>
<keyword evidence="5" id="KW-1185">Reference proteome</keyword>
<accession>A0A974NE97</accession>
<dbReference type="InterPro" id="IPR050557">
    <property type="entry name" value="RTX_toxin/Mannuronan_C5-epim"/>
</dbReference>
<dbReference type="Proteomes" id="UP000595278">
    <property type="component" value="Chromosome"/>
</dbReference>
<dbReference type="RefSeq" id="WP_201090709.1">
    <property type="nucleotide sequence ID" value="NZ_CP067393.1"/>
</dbReference>
<dbReference type="Gene3D" id="2.150.10.10">
    <property type="entry name" value="Serralysin-like metalloprotease, C-terminal"/>
    <property type="match status" value="6"/>
</dbReference>
<keyword evidence="3" id="KW-0106">Calcium</keyword>
<name>A0A974NE97_9GAMM</name>
<reference evidence="4 5" key="1">
    <citation type="submission" date="2021-01" db="EMBL/GenBank/DDBJ databases">
        <title>Entomomonas sp. F2A isolated from a house cricket (Acheta domesticus).</title>
        <authorList>
            <person name="Spergser J."/>
            <person name="Busse H.-J."/>
        </authorList>
    </citation>
    <scope>NUCLEOTIDE SEQUENCE [LARGE SCALE GENOMIC DNA]</scope>
    <source>
        <strain evidence="4 5">F2A</strain>
    </source>
</reference>
<organism evidence="4 5">
    <name type="scientific">Entomomonas asaccharolytica</name>
    <dbReference type="NCBI Taxonomy" id="2785331"/>
    <lineage>
        <taxon>Bacteria</taxon>
        <taxon>Pseudomonadati</taxon>
        <taxon>Pseudomonadota</taxon>
        <taxon>Gammaproteobacteria</taxon>
        <taxon>Pseudomonadales</taxon>
        <taxon>Pseudomonadaceae</taxon>
        <taxon>Entomomonas</taxon>
    </lineage>
</organism>
<dbReference type="InterPro" id="IPR018511">
    <property type="entry name" value="Hemolysin-typ_Ca-bd_CS"/>
</dbReference>
<evidence type="ECO:0000256" key="1">
    <source>
        <dbReference type="ARBA" id="ARBA00004613"/>
    </source>
</evidence>
<dbReference type="Pfam" id="PF00353">
    <property type="entry name" value="HemolysinCabind"/>
    <property type="match status" value="12"/>
</dbReference>
<dbReference type="SUPFAM" id="SSF51120">
    <property type="entry name" value="beta-Roll"/>
    <property type="match status" value="5"/>
</dbReference>
<dbReference type="PANTHER" id="PTHR38340">
    <property type="entry name" value="S-LAYER PROTEIN"/>
    <property type="match status" value="1"/>
</dbReference>
<comment type="subcellular location">
    <subcellularLocation>
        <location evidence="1">Secreted</location>
    </subcellularLocation>
</comment>
<dbReference type="PROSITE" id="PS00330">
    <property type="entry name" value="HEMOLYSIN_CALCIUM"/>
    <property type="match status" value="5"/>
</dbReference>
<dbReference type="PRINTS" id="PR00313">
    <property type="entry name" value="CABNDNGRPT"/>
</dbReference>
<evidence type="ECO:0000313" key="5">
    <source>
        <dbReference type="Proteomes" id="UP000595278"/>
    </source>
</evidence>
<evidence type="ECO:0000256" key="3">
    <source>
        <dbReference type="ARBA" id="ARBA00022837"/>
    </source>
</evidence>
<gene>
    <name evidence="4" type="ORF">JHT90_10410</name>
</gene>